<keyword evidence="1" id="KW-0805">Transcription regulation</keyword>
<dbReference type="OrthoDB" id="9813413at2"/>
<dbReference type="Proteomes" id="UP000253426">
    <property type="component" value="Unassembled WGS sequence"/>
</dbReference>
<dbReference type="PROSITE" id="PS00041">
    <property type="entry name" value="HTH_ARAC_FAMILY_1"/>
    <property type="match status" value="1"/>
</dbReference>
<accession>A0A366HNF2</accession>
<keyword evidence="2" id="KW-0238">DNA-binding</keyword>
<dbReference type="InterPro" id="IPR037923">
    <property type="entry name" value="HTH-like"/>
</dbReference>
<evidence type="ECO:0000313" key="7">
    <source>
        <dbReference type="Proteomes" id="UP000253426"/>
    </source>
</evidence>
<dbReference type="SMART" id="SM00342">
    <property type="entry name" value="HTH_ARAC"/>
    <property type="match status" value="1"/>
</dbReference>
<name>A0A366HNF2_9BACT</name>
<keyword evidence="7" id="KW-1185">Reference proteome</keyword>
<dbReference type="GO" id="GO:0003700">
    <property type="term" value="F:DNA-binding transcription factor activity"/>
    <property type="evidence" value="ECO:0007669"/>
    <property type="project" value="InterPro"/>
</dbReference>
<dbReference type="SUPFAM" id="SSF51215">
    <property type="entry name" value="Regulatory protein AraC"/>
    <property type="match status" value="1"/>
</dbReference>
<evidence type="ECO:0000256" key="2">
    <source>
        <dbReference type="ARBA" id="ARBA00023125"/>
    </source>
</evidence>
<protein>
    <submittedName>
        <fullName evidence="6">AraC family transcriptional regulator</fullName>
    </submittedName>
</protein>
<dbReference type="PANTHER" id="PTHR46796:SF7">
    <property type="entry name" value="ARAC FAMILY TRANSCRIPTIONAL REGULATOR"/>
    <property type="match status" value="1"/>
</dbReference>
<evidence type="ECO:0000256" key="1">
    <source>
        <dbReference type="ARBA" id="ARBA00023015"/>
    </source>
</evidence>
<evidence type="ECO:0000256" key="3">
    <source>
        <dbReference type="ARBA" id="ARBA00023159"/>
    </source>
</evidence>
<keyword evidence="3" id="KW-0010">Activator</keyword>
<dbReference type="InterPro" id="IPR050204">
    <property type="entry name" value="AraC_XylS_family_regulators"/>
</dbReference>
<dbReference type="InterPro" id="IPR018060">
    <property type="entry name" value="HTH_AraC"/>
</dbReference>
<dbReference type="GO" id="GO:0043565">
    <property type="term" value="F:sequence-specific DNA binding"/>
    <property type="evidence" value="ECO:0007669"/>
    <property type="project" value="InterPro"/>
</dbReference>
<dbReference type="SUPFAM" id="SSF46689">
    <property type="entry name" value="Homeodomain-like"/>
    <property type="match status" value="1"/>
</dbReference>
<evidence type="ECO:0000259" key="5">
    <source>
        <dbReference type="PROSITE" id="PS01124"/>
    </source>
</evidence>
<feature type="domain" description="HTH araC/xylS-type" evidence="5">
    <location>
        <begin position="160"/>
        <end position="258"/>
    </location>
</feature>
<evidence type="ECO:0000256" key="4">
    <source>
        <dbReference type="ARBA" id="ARBA00023163"/>
    </source>
</evidence>
<dbReference type="EMBL" id="QNRR01000003">
    <property type="protein sequence ID" value="RBP45017.1"/>
    <property type="molecule type" value="Genomic_DNA"/>
</dbReference>
<organism evidence="6 7">
    <name type="scientific">Roseimicrobium gellanilyticum</name>
    <dbReference type="NCBI Taxonomy" id="748857"/>
    <lineage>
        <taxon>Bacteria</taxon>
        <taxon>Pseudomonadati</taxon>
        <taxon>Verrucomicrobiota</taxon>
        <taxon>Verrucomicrobiia</taxon>
        <taxon>Verrucomicrobiales</taxon>
        <taxon>Verrucomicrobiaceae</taxon>
        <taxon>Roseimicrobium</taxon>
    </lineage>
</organism>
<dbReference type="Gene3D" id="1.10.10.60">
    <property type="entry name" value="Homeodomain-like"/>
    <property type="match status" value="1"/>
</dbReference>
<dbReference type="InterPro" id="IPR009057">
    <property type="entry name" value="Homeodomain-like_sf"/>
</dbReference>
<dbReference type="AlphaFoldDB" id="A0A366HNF2"/>
<evidence type="ECO:0000313" key="6">
    <source>
        <dbReference type="EMBL" id="RBP45017.1"/>
    </source>
</evidence>
<gene>
    <name evidence="6" type="ORF">DES53_10312</name>
</gene>
<dbReference type="Pfam" id="PF12833">
    <property type="entry name" value="HTH_18"/>
    <property type="match status" value="1"/>
</dbReference>
<proteinExistence type="predicted"/>
<dbReference type="PROSITE" id="PS01124">
    <property type="entry name" value="HTH_ARAC_FAMILY_2"/>
    <property type="match status" value="1"/>
</dbReference>
<dbReference type="PANTHER" id="PTHR46796">
    <property type="entry name" value="HTH-TYPE TRANSCRIPTIONAL ACTIVATOR RHAS-RELATED"/>
    <property type="match status" value="1"/>
</dbReference>
<reference evidence="6 7" key="1">
    <citation type="submission" date="2018-06" db="EMBL/GenBank/DDBJ databases">
        <title>Genomic Encyclopedia of Type Strains, Phase IV (KMG-IV): sequencing the most valuable type-strain genomes for metagenomic binning, comparative biology and taxonomic classification.</title>
        <authorList>
            <person name="Goeker M."/>
        </authorList>
    </citation>
    <scope>NUCLEOTIDE SEQUENCE [LARGE SCALE GENOMIC DNA]</scope>
    <source>
        <strain evidence="6 7">DSM 25532</strain>
    </source>
</reference>
<dbReference type="Pfam" id="PF02311">
    <property type="entry name" value="AraC_binding"/>
    <property type="match status" value="1"/>
</dbReference>
<keyword evidence="4" id="KW-0804">Transcription</keyword>
<comment type="caution">
    <text evidence="6">The sequence shown here is derived from an EMBL/GenBank/DDBJ whole genome shotgun (WGS) entry which is preliminary data.</text>
</comment>
<dbReference type="InterPro" id="IPR018062">
    <property type="entry name" value="HTH_AraC-typ_CS"/>
</dbReference>
<sequence>MILEASSCPALGAHRISRVGIEWATPGFQRVRLRPSGSFIMAVCEGSGRILLDGTWQTIRAGTVCMAPPRILNAFEASREGKWVIAWVRYDEPPPVHPLVGSASPQKMKFDGEVLRRAIEGLISEWETARDSRVVYHWVEIVHSLARRIAQPAKVDEKLVALWEDVAAHLSDDWQLGSLAARFHSSREHLRRACLKHFGRSPMQQLTYMRMQQARHLLEETNDKLESIAAAVGYESGLVLARAFRRWVGCTPTEYRRG</sequence>
<dbReference type="InterPro" id="IPR003313">
    <property type="entry name" value="AraC-bd"/>
</dbReference>